<evidence type="ECO:0000256" key="7">
    <source>
        <dbReference type="RuleBase" id="RU003346"/>
    </source>
</evidence>
<dbReference type="Gene3D" id="1.20.1250.20">
    <property type="entry name" value="MFS general substrate transporter like domains"/>
    <property type="match status" value="1"/>
</dbReference>
<keyword evidence="3 7" id="KW-0813">Transport</keyword>
<reference evidence="10 11" key="1">
    <citation type="submission" date="2021-01" db="EMBL/GenBank/DDBJ databases">
        <title>Cercospora kikuchii MAFF 305040 whole genome shotgun sequence.</title>
        <authorList>
            <person name="Kashiwa T."/>
            <person name="Suzuki T."/>
        </authorList>
    </citation>
    <scope>NUCLEOTIDE SEQUENCE [LARGE SCALE GENOMIC DNA]</scope>
    <source>
        <strain evidence="10 11">MAFF 305040</strain>
    </source>
</reference>
<evidence type="ECO:0000313" key="11">
    <source>
        <dbReference type="Proteomes" id="UP000825890"/>
    </source>
</evidence>
<evidence type="ECO:0000256" key="8">
    <source>
        <dbReference type="SAM" id="Phobius"/>
    </source>
</evidence>
<evidence type="ECO:0000313" key="10">
    <source>
        <dbReference type="EMBL" id="GIZ49340.1"/>
    </source>
</evidence>
<organism evidence="10 11">
    <name type="scientific">Cercospora kikuchii</name>
    <dbReference type="NCBI Taxonomy" id="84275"/>
    <lineage>
        <taxon>Eukaryota</taxon>
        <taxon>Fungi</taxon>
        <taxon>Dikarya</taxon>
        <taxon>Ascomycota</taxon>
        <taxon>Pezizomycotina</taxon>
        <taxon>Dothideomycetes</taxon>
        <taxon>Dothideomycetidae</taxon>
        <taxon>Mycosphaerellales</taxon>
        <taxon>Mycosphaerellaceae</taxon>
        <taxon>Cercospora</taxon>
    </lineage>
</organism>
<dbReference type="RefSeq" id="XP_044663827.1">
    <property type="nucleotide sequence ID" value="XM_044807892.1"/>
</dbReference>
<dbReference type="GO" id="GO:0005351">
    <property type="term" value="F:carbohydrate:proton symporter activity"/>
    <property type="evidence" value="ECO:0007669"/>
    <property type="project" value="TreeGrafter"/>
</dbReference>
<evidence type="ECO:0000256" key="6">
    <source>
        <dbReference type="ARBA" id="ARBA00023136"/>
    </source>
</evidence>
<dbReference type="AlphaFoldDB" id="A0A9P3FLV0"/>
<feature type="transmembrane region" description="Helical" evidence="8">
    <location>
        <begin position="146"/>
        <end position="167"/>
    </location>
</feature>
<evidence type="ECO:0000259" key="9">
    <source>
        <dbReference type="PROSITE" id="PS50850"/>
    </source>
</evidence>
<dbReference type="PANTHER" id="PTHR48022:SF83">
    <property type="entry name" value="MAJOR FACILITATOR SUPERFAMILY (MFS) PROFILE DOMAIN-CONTAINING PROTEIN"/>
    <property type="match status" value="1"/>
</dbReference>
<dbReference type="InterPro" id="IPR003663">
    <property type="entry name" value="Sugar/inositol_transpt"/>
</dbReference>
<feature type="transmembrane region" description="Helical" evidence="8">
    <location>
        <begin position="465"/>
        <end position="481"/>
    </location>
</feature>
<comment type="caution">
    <text evidence="10">The sequence shown here is derived from an EMBL/GenBank/DDBJ whole genome shotgun (WGS) entry which is preliminary data.</text>
</comment>
<dbReference type="InterPro" id="IPR050360">
    <property type="entry name" value="MFS_Sugar_Transporters"/>
</dbReference>
<dbReference type="FunFam" id="1.20.1250.20:FF:000078">
    <property type="entry name" value="MFS maltose transporter, putative"/>
    <property type="match status" value="1"/>
</dbReference>
<dbReference type="EMBL" id="BOLY01000009">
    <property type="protein sequence ID" value="GIZ49340.1"/>
    <property type="molecule type" value="Genomic_DNA"/>
</dbReference>
<keyword evidence="4 8" id="KW-0812">Transmembrane</keyword>
<feature type="transmembrane region" description="Helical" evidence="8">
    <location>
        <begin position="209"/>
        <end position="231"/>
    </location>
</feature>
<proteinExistence type="inferred from homology"/>
<feature type="domain" description="Major facilitator superfamily (MFS) profile" evidence="9">
    <location>
        <begin position="45"/>
        <end position="487"/>
    </location>
</feature>
<feature type="transmembrane region" description="Helical" evidence="8">
    <location>
        <begin position="436"/>
        <end position="453"/>
    </location>
</feature>
<name>A0A9P3FLV0_9PEZI</name>
<dbReference type="InterPro" id="IPR036259">
    <property type="entry name" value="MFS_trans_sf"/>
</dbReference>
<evidence type="ECO:0000256" key="1">
    <source>
        <dbReference type="ARBA" id="ARBA00004141"/>
    </source>
</evidence>
<evidence type="ECO:0000256" key="2">
    <source>
        <dbReference type="ARBA" id="ARBA00010992"/>
    </source>
</evidence>
<dbReference type="PROSITE" id="PS50850">
    <property type="entry name" value="MFS"/>
    <property type="match status" value="1"/>
</dbReference>
<dbReference type="NCBIfam" id="TIGR00879">
    <property type="entry name" value="SP"/>
    <property type="match status" value="1"/>
</dbReference>
<feature type="transmembrane region" description="Helical" evidence="8">
    <location>
        <begin position="179"/>
        <end position="197"/>
    </location>
</feature>
<dbReference type="GeneID" id="68297947"/>
<evidence type="ECO:0000256" key="3">
    <source>
        <dbReference type="ARBA" id="ARBA00022448"/>
    </source>
</evidence>
<gene>
    <name evidence="10" type="ORF">CKM354_001237200</name>
</gene>
<dbReference type="GO" id="GO:0016020">
    <property type="term" value="C:membrane"/>
    <property type="evidence" value="ECO:0007669"/>
    <property type="project" value="UniProtKB-SubCell"/>
</dbReference>
<feature type="transmembrane region" description="Helical" evidence="8">
    <location>
        <begin position="301"/>
        <end position="325"/>
    </location>
</feature>
<dbReference type="InterPro" id="IPR020846">
    <property type="entry name" value="MFS_dom"/>
</dbReference>
<keyword evidence="6 8" id="KW-0472">Membrane</keyword>
<dbReference type="OrthoDB" id="6612291at2759"/>
<protein>
    <recommendedName>
        <fullName evidence="9">Major facilitator superfamily (MFS) profile domain-containing protein</fullName>
    </recommendedName>
</protein>
<dbReference type="PANTHER" id="PTHR48022">
    <property type="entry name" value="PLASTIDIC GLUCOSE TRANSPORTER 4"/>
    <property type="match status" value="1"/>
</dbReference>
<dbReference type="PROSITE" id="PS00217">
    <property type="entry name" value="SUGAR_TRANSPORT_2"/>
    <property type="match status" value="1"/>
</dbReference>
<dbReference type="SUPFAM" id="SSF103473">
    <property type="entry name" value="MFS general substrate transporter"/>
    <property type="match status" value="1"/>
</dbReference>
<feature type="transmembrane region" description="Helical" evidence="8">
    <location>
        <begin position="43"/>
        <end position="68"/>
    </location>
</feature>
<comment type="subcellular location">
    <subcellularLocation>
        <location evidence="1">Membrane</location>
        <topology evidence="1">Multi-pass membrane protein</topology>
    </subcellularLocation>
</comment>
<feature type="transmembrane region" description="Helical" evidence="8">
    <location>
        <begin position="364"/>
        <end position="386"/>
    </location>
</feature>
<sequence>MEQKKDSAVEHIELQDDHGDRRGVSAEQHMTLMQGVKRYPWSVFWSVMVSLIIVMEGYDIVLFGGLLAQPAFRQRYGMYYEKSGWQIDGPWQVGLQNATTVGTIFGALANGYLTDRFGYRRTVIGALVFMTGTIALQVFATSLGMLAAGNLLCGLPWGLFSILAPAYASEICPTVLRGYLANFTCFCWAFGMLISSGVQRTLANCSDEWAYRIPFAIQWVWPVPLICLLWFAPESPWILVRAGKQEEAQRMVKRLAVKSEQVDASATVAMMEHTTETEIKLESGTSYLDCFRGINLRRTEICCMTFMCQYLDSTVITGNAVYFFTQAGMGPTVAYNLSLGSLALSCAGVVVSWFLIYHFGRRTLYFLSLCCSLAGLLAVGTAASISSSTTSSYVQAGIVLCSVLIRFATTGPICYAIITEMPAVSIRSKTLSLARISYYLAQIVVSTAQAYLINPTELNLKGKTAFVWSGTCALIALWAFYRLPETKDRLFEEIDLLFSQKISARKFRTTKVDVFQRDAIIAGKEAVV</sequence>
<comment type="similarity">
    <text evidence="2 7">Belongs to the major facilitator superfamily. Sugar transporter (TC 2.A.1.1) family.</text>
</comment>
<dbReference type="InterPro" id="IPR005829">
    <property type="entry name" value="Sugar_transporter_CS"/>
</dbReference>
<feature type="transmembrane region" description="Helical" evidence="8">
    <location>
        <begin position="392"/>
        <end position="415"/>
    </location>
</feature>
<feature type="transmembrane region" description="Helical" evidence="8">
    <location>
        <begin position="122"/>
        <end position="140"/>
    </location>
</feature>
<feature type="transmembrane region" description="Helical" evidence="8">
    <location>
        <begin position="337"/>
        <end position="357"/>
    </location>
</feature>
<keyword evidence="11" id="KW-1185">Reference proteome</keyword>
<evidence type="ECO:0000256" key="5">
    <source>
        <dbReference type="ARBA" id="ARBA00022989"/>
    </source>
</evidence>
<dbReference type="Pfam" id="PF00083">
    <property type="entry name" value="Sugar_tr"/>
    <property type="match status" value="1"/>
</dbReference>
<accession>A0A9P3FLV0</accession>
<keyword evidence="5 8" id="KW-1133">Transmembrane helix</keyword>
<evidence type="ECO:0000256" key="4">
    <source>
        <dbReference type="ARBA" id="ARBA00022692"/>
    </source>
</evidence>
<dbReference type="InterPro" id="IPR005828">
    <property type="entry name" value="MFS_sugar_transport-like"/>
</dbReference>
<dbReference type="Proteomes" id="UP000825890">
    <property type="component" value="Unassembled WGS sequence"/>
</dbReference>